<dbReference type="CDD" id="cd00622">
    <property type="entry name" value="PLPDE_III_ODC"/>
    <property type="match status" value="1"/>
</dbReference>
<evidence type="ECO:0000256" key="2">
    <source>
        <dbReference type="ARBA" id="ARBA00004496"/>
    </source>
</evidence>
<dbReference type="PRINTS" id="PR01179">
    <property type="entry name" value="ODADCRBXLASE"/>
</dbReference>
<dbReference type="InterPro" id="IPR022653">
    <property type="entry name" value="De-COase2_pyr-phos_BS"/>
</dbReference>
<evidence type="ECO:0000256" key="6">
    <source>
        <dbReference type="ARBA" id="ARBA00022898"/>
    </source>
</evidence>
<feature type="modified residue" description="N6-(pyridoxal phosphate)lysine" evidence="15">
    <location>
        <position position="110"/>
    </location>
</feature>
<comment type="pathway">
    <text evidence="9">Amine and polyamine biosynthesis; putrescine biosynthesis via L-ornithine pathway; putrescine from L-ornithine: step 1/1.</text>
</comment>
<dbReference type="Gene3D" id="3.20.20.10">
    <property type="entry name" value="Alanine racemase"/>
    <property type="match status" value="1"/>
</dbReference>
<dbReference type="GO" id="GO:0004586">
    <property type="term" value="F:ornithine decarboxylase activity"/>
    <property type="evidence" value="ECO:0007669"/>
    <property type="project" value="UniProtKB-EC"/>
</dbReference>
<evidence type="ECO:0000259" key="16">
    <source>
        <dbReference type="Pfam" id="PF02784"/>
    </source>
</evidence>
<comment type="subunit">
    <text evidence="13">Homodimer. Only the dimer is catalytically active, as the active sites are constructed of residues from both monomers.</text>
</comment>
<feature type="domain" description="Orn/DAP/Arg decarboxylase 2 N-terminal" evidence="16">
    <location>
        <begin position="86"/>
        <end position="315"/>
    </location>
</feature>
<dbReference type="GO" id="GO:0033387">
    <property type="term" value="P:putrescine biosynthetic process from arginine, via ornithine"/>
    <property type="evidence" value="ECO:0007669"/>
    <property type="project" value="TreeGrafter"/>
</dbReference>
<evidence type="ECO:0000256" key="1">
    <source>
        <dbReference type="ARBA" id="ARBA00001933"/>
    </source>
</evidence>
<comment type="cofactor">
    <cofactor evidence="1 15">
        <name>pyridoxal 5'-phosphate</name>
        <dbReference type="ChEBI" id="CHEBI:597326"/>
    </cofactor>
</comment>
<dbReference type="PROSITE" id="PS00879">
    <property type="entry name" value="ODR_DC_2_2"/>
    <property type="match status" value="1"/>
</dbReference>
<dbReference type="PANTHER" id="PTHR11482">
    <property type="entry name" value="ARGININE/DIAMINOPIMELATE/ORNITHINE DECARBOXYLASE"/>
    <property type="match status" value="1"/>
</dbReference>
<comment type="function">
    <text evidence="11">Catalyzes the first and rate-limiting step of polyamine biosynthesis that converts ornithine into putrescine, which is the precursor for the polyamines, spermidine and spermine. Polyamines are essential for cell proliferation and are implicated in cellular processes, ranging from DNA replication to apoptosis.</text>
</comment>
<dbReference type="InterPro" id="IPR000183">
    <property type="entry name" value="Orn/DAP/Arg_de-COase"/>
</dbReference>
<dbReference type="SUPFAM" id="SSF50621">
    <property type="entry name" value="Alanine racemase C-terminal domain-like"/>
    <property type="match status" value="1"/>
</dbReference>
<evidence type="ECO:0000256" key="8">
    <source>
        <dbReference type="ARBA" id="ARBA00023239"/>
    </source>
</evidence>
<dbReference type="EMBL" id="JAQGDS010000003">
    <property type="protein sequence ID" value="KAJ6262487.1"/>
    <property type="molecule type" value="Genomic_DNA"/>
</dbReference>
<dbReference type="EC" id="4.1.1.17" evidence="10"/>
<evidence type="ECO:0000256" key="10">
    <source>
        <dbReference type="ARBA" id="ARBA00034138"/>
    </source>
</evidence>
<keyword evidence="6 15" id="KW-0663">Pyridoxal phosphate</keyword>
<dbReference type="SUPFAM" id="SSF51419">
    <property type="entry name" value="PLP-binding barrel"/>
    <property type="match status" value="1"/>
</dbReference>
<evidence type="ECO:0000256" key="7">
    <source>
        <dbReference type="ARBA" id="ARBA00023115"/>
    </source>
</evidence>
<dbReference type="InterPro" id="IPR022644">
    <property type="entry name" value="De-COase2_N"/>
</dbReference>
<dbReference type="PRINTS" id="PR01182">
    <property type="entry name" value="ORNDCRBXLASE"/>
</dbReference>
<dbReference type="GO" id="GO:0005737">
    <property type="term" value="C:cytoplasm"/>
    <property type="evidence" value="ECO:0007669"/>
    <property type="project" value="UniProtKB-SubCell"/>
</dbReference>
<evidence type="ECO:0000256" key="4">
    <source>
        <dbReference type="ARBA" id="ARBA00022490"/>
    </source>
</evidence>
<dbReference type="Proteomes" id="UP001221413">
    <property type="component" value="Unassembled WGS sequence"/>
</dbReference>
<feature type="active site" description="Proton donor" evidence="15">
    <location>
        <position position="394"/>
    </location>
</feature>
<dbReference type="FunFam" id="3.20.20.10:FF:000005">
    <property type="entry name" value="Ornithine decarboxylase"/>
    <property type="match status" value="1"/>
</dbReference>
<evidence type="ECO:0000256" key="9">
    <source>
        <dbReference type="ARBA" id="ARBA00034115"/>
    </source>
</evidence>
<sequence length="456" mass="49617">MVYVEVETIATVAVASPSQSSPQAIKSMPGASVVPTQHATAHPYYDGSENATSKALIANALAQRIKSINVDNCEAGGEDAFFVADLGEVYRQHLRWKLNLPRIEPFYAVKCNPDAQVLRLLANLGCGFDCASKKEMETILSMGISPSRIVYAHPCKTASFIRYAAAEGVDHMTFDNAEELYKCQRYFPHARLLLRIATDDSKALCRLSVKYGAPLDSTAGLLQLAKNLGLNVVGVSFHVGSGTYDPNAFVGAVEDARRVFDEAADVGFEMKLLDVGGGYGHNNFEAIAAVLGPAVDQYFPSNVRVIAEPGRYYVASAFTVAAHIIARRTVEDPVTLEDSFMLYLNDGVYGNFSGVMFDHQTPIPRVLTCGDQFLYGKRDADERLVKYSIWGPTCDGLDCISSSSFLPEVVSVGDWLYFTEMGAYSKCSATKFNGFPDDHEVVYVCSEQGAAALLDS</sequence>
<keyword evidence="18" id="KW-1185">Reference proteome</keyword>
<comment type="catalytic activity">
    <reaction evidence="14">
        <text>L-ornithine + H(+) = putrescine + CO2</text>
        <dbReference type="Rhea" id="RHEA:22964"/>
        <dbReference type="ChEBI" id="CHEBI:15378"/>
        <dbReference type="ChEBI" id="CHEBI:16526"/>
        <dbReference type="ChEBI" id="CHEBI:46911"/>
        <dbReference type="ChEBI" id="CHEBI:326268"/>
        <dbReference type="EC" id="4.1.1.17"/>
    </reaction>
</comment>
<dbReference type="InterPro" id="IPR029066">
    <property type="entry name" value="PLP-binding_barrel"/>
</dbReference>
<evidence type="ECO:0000256" key="14">
    <source>
        <dbReference type="ARBA" id="ARBA00049127"/>
    </source>
</evidence>
<evidence type="ECO:0000256" key="11">
    <source>
        <dbReference type="ARBA" id="ARBA00037173"/>
    </source>
</evidence>
<proteinExistence type="inferred from homology"/>
<dbReference type="InterPro" id="IPR009006">
    <property type="entry name" value="Ala_racemase/Decarboxylase_C"/>
</dbReference>
<dbReference type="InterPro" id="IPR022657">
    <property type="entry name" value="De-COase2_CS"/>
</dbReference>
<dbReference type="PROSITE" id="PS00878">
    <property type="entry name" value="ODR_DC_2_1"/>
    <property type="match status" value="1"/>
</dbReference>
<gene>
    <name evidence="17" type="ORF">Dda_3297</name>
</gene>
<evidence type="ECO:0000313" key="17">
    <source>
        <dbReference type="EMBL" id="KAJ6262487.1"/>
    </source>
</evidence>
<evidence type="ECO:0000313" key="18">
    <source>
        <dbReference type="Proteomes" id="UP001221413"/>
    </source>
</evidence>
<keyword evidence="5" id="KW-0210">Decarboxylase</keyword>
<dbReference type="AlphaFoldDB" id="A0AAD6J2A8"/>
<dbReference type="PANTHER" id="PTHR11482:SF6">
    <property type="entry name" value="ORNITHINE DECARBOXYLASE 1-RELATED"/>
    <property type="match status" value="1"/>
</dbReference>
<dbReference type="Pfam" id="PF02784">
    <property type="entry name" value="Orn_Arg_deC_N"/>
    <property type="match status" value="1"/>
</dbReference>
<comment type="similarity">
    <text evidence="3">Belongs to the Orn/Lys/Arg decarboxylase class-II family.</text>
</comment>
<evidence type="ECO:0000256" key="5">
    <source>
        <dbReference type="ARBA" id="ARBA00022793"/>
    </source>
</evidence>
<comment type="subcellular location">
    <subcellularLocation>
        <location evidence="2">Cytoplasm</location>
    </subcellularLocation>
</comment>
<keyword evidence="8" id="KW-0456">Lyase</keyword>
<name>A0AAD6J2A8_DREDA</name>
<reference evidence="17" key="1">
    <citation type="submission" date="2023-01" db="EMBL/GenBank/DDBJ databases">
        <title>The chitinases involved in constricting ring structure development in the nematode-trapping fungus Drechslerella dactyloides.</title>
        <authorList>
            <person name="Wang R."/>
            <person name="Zhang L."/>
            <person name="Tang P."/>
            <person name="Li S."/>
            <person name="Liang L."/>
        </authorList>
    </citation>
    <scope>NUCLEOTIDE SEQUENCE</scope>
    <source>
        <strain evidence="17">YMF1.00031</strain>
    </source>
</reference>
<evidence type="ECO:0000256" key="15">
    <source>
        <dbReference type="PIRSR" id="PIRSR600183-50"/>
    </source>
</evidence>
<keyword evidence="7" id="KW-0620">Polyamine biosynthesis</keyword>
<protein>
    <recommendedName>
        <fullName evidence="12">Ornithine decarboxylase</fullName>
        <ecNumber evidence="10">4.1.1.17</ecNumber>
    </recommendedName>
</protein>
<organism evidence="17 18">
    <name type="scientific">Drechslerella dactyloides</name>
    <name type="common">Nematode-trapping fungus</name>
    <name type="synonym">Arthrobotrys dactyloides</name>
    <dbReference type="NCBI Taxonomy" id="74499"/>
    <lineage>
        <taxon>Eukaryota</taxon>
        <taxon>Fungi</taxon>
        <taxon>Dikarya</taxon>
        <taxon>Ascomycota</taxon>
        <taxon>Pezizomycotina</taxon>
        <taxon>Orbiliomycetes</taxon>
        <taxon>Orbiliales</taxon>
        <taxon>Orbiliaceae</taxon>
        <taxon>Drechslerella</taxon>
    </lineage>
</organism>
<dbReference type="FunFam" id="2.40.37.10:FF:000010">
    <property type="entry name" value="Ornithine decarboxylase"/>
    <property type="match status" value="1"/>
</dbReference>
<dbReference type="InterPro" id="IPR002433">
    <property type="entry name" value="Orn_de-COase"/>
</dbReference>
<comment type="caution">
    <text evidence="17">The sequence shown here is derived from an EMBL/GenBank/DDBJ whole genome shotgun (WGS) entry which is preliminary data.</text>
</comment>
<accession>A0AAD6J2A8</accession>
<evidence type="ECO:0000256" key="12">
    <source>
        <dbReference type="ARBA" id="ARBA00039485"/>
    </source>
</evidence>
<dbReference type="Gene3D" id="2.40.37.10">
    <property type="entry name" value="Lyase, Ornithine Decarboxylase, Chain A, domain 1"/>
    <property type="match status" value="1"/>
</dbReference>
<evidence type="ECO:0000256" key="3">
    <source>
        <dbReference type="ARBA" id="ARBA00008872"/>
    </source>
</evidence>
<evidence type="ECO:0000256" key="13">
    <source>
        <dbReference type="ARBA" id="ARBA00046672"/>
    </source>
</evidence>
<keyword evidence="4" id="KW-0963">Cytoplasm</keyword>